<evidence type="ECO:0000259" key="6">
    <source>
        <dbReference type="PROSITE" id="PS50261"/>
    </source>
</evidence>
<evidence type="ECO:0000256" key="1">
    <source>
        <dbReference type="ARBA" id="ARBA00004141"/>
    </source>
</evidence>
<dbReference type="Gene3D" id="1.20.1070.10">
    <property type="entry name" value="Rhodopsin 7-helix transmembrane proteins"/>
    <property type="match status" value="1"/>
</dbReference>
<feature type="transmembrane region" description="Helical" evidence="5">
    <location>
        <begin position="90"/>
        <end position="112"/>
    </location>
</feature>
<dbReference type="PROSITE" id="PS50261">
    <property type="entry name" value="G_PROTEIN_RECEP_F2_4"/>
    <property type="match status" value="1"/>
</dbReference>
<gene>
    <name evidence="7" type="ORF">ANANG_G00120240</name>
</gene>
<keyword evidence="2 5" id="KW-0812">Transmembrane</keyword>
<proteinExistence type="predicted"/>
<name>A0A9D3MF54_ANGAN</name>
<dbReference type="EMBL" id="JAFIRN010000006">
    <property type="protein sequence ID" value="KAG5846936.1"/>
    <property type="molecule type" value="Genomic_DNA"/>
</dbReference>
<feature type="transmembrane region" description="Helical" evidence="5">
    <location>
        <begin position="177"/>
        <end position="198"/>
    </location>
</feature>
<evidence type="ECO:0000256" key="2">
    <source>
        <dbReference type="ARBA" id="ARBA00022692"/>
    </source>
</evidence>
<dbReference type="GO" id="GO:0004930">
    <property type="term" value="F:G protein-coupled receptor activity"/>
    <property type="evidence" value="ECO:0007669"/>
    <property type="project" value="InterPro"/>
</dbReference>
<feature type="domain" description="G-protein coupled receptors family 2 profile 2" evidence="6">
    <location>
        <begin position="18"/>
        <end position="259"/>
    </location>
</feature>
<dbReference type="GO" id="GO:0007166">
    <property type="term" value="P:cell surface receptor signaling pathway"/>
    <property type="evidence" value="ECO:0007669"/>
    <property type="project" value="InterPro"/>
</dbReference>
<dbReference type="GO" id="GO:0005886">
    <property type="term" value="C:plasma membrane"/>
    <property type="evidence" value="ECO:0007669"/>
    <property type="project" value="TreeGrafter"/>
</dbReference>
<dbReference type="InterPro" id="IPR000832">
    <property type="entry name" value="GPCR_2_secretin-like"/>
</dbReference>
<dbReference type="PANTHER" id="PTHR12011">
    <property type="entry name" value="ADHESION G-PROTEIN COUPLED RECEPTOR"/>
    <property type="match status" value="1"/>
</dbReference>
<evidence type="ECO:0000256" key="5">
    <source>
        <dbReference type="SAM" id="Phobius"/>
    </source>
</evidence>
<organism evidence="7 8">
    <name type="scientific">Anguilla anguilla</name>
    <name type="common">European freshwater eel</name>
    <name type="synonym">Muraena anguilla</name>
    <dbReference type="NCBI Taxonomy" id="7936"/>
    <lineage>
        <taxon>Eukaryota</taxon>
        <taxon>Metazoa</taxon>
        <taxon>Chordata</taxon>
        <taxon>Craniata</taxon>
        <taxon>Vertebrata</taxon>
        <taxon>Euteleostomi</taxon>
        <taxon>Actinopterygii</taxon>
        <taxon>Neopterygii</taxon>
        <taxon>Teleostei</taxon>
        <taxon>Anguilliformes</taxon>
        <taxon>Anguillidae</taxon>
        <taxon>Anguilla</taxon>
    </lineage>
</organism>
<reference evidence="7" key="1">
    <citation type="submission" date="2021-01" db="EMBL/GenBank/DDBJ databases">
        <title>A chromosome-scale assembly of European eel, Anguilla anguilla.</title>
        <authorList>
            <person name="Henkel C."/>
            <person name="Jong-Raadsen S.A."/>
            <person name="Dufour S."/>
            <person name="Weltzien F.-A."/>
            <person name="Palstra A.P."/>
            <person name="Pelster B."/>
            <person name="Spaink H.P."/>
            <person name="Van Den Thillart G.E."/>
            <person name="Jansen H."/>
            <person name="Zahm M."/>
            <person name="Klopp C."/>
            <person name="Cedric C."/>
            <person name="Louis A."/>
            <person name="Berthelot C."/>
            <person name="Parey E."/>
            <person name="Roest Crollius H."/>
            <person name="Montfort J."/>
            <person name="Robinson-Rechavi M."/>
            <person name="Bucao C."/>
            <person name="Bouchez O."/>
            <person name="Gislard M."/>
            <person name="Lluch J."/>
            <person name="Milhes M."/>
            <person name="Lampietro C."/>
            <person name="Lopez Roques C."/>
            <person name="Donnadieu C."/>
            <person name="Braasch I."/>
            <person name="Desvignes T."/>
            <person name="Postlethwait J."/>
            <person name="Bobe J."/>
            <person name="Guiguen Y."/>
            <person name="Dirks R."/>
        </authorList>
    </citation>
    <scope>NUCLEOTIDE SEQUENCE</scope>
    <source>
        <strain evidence="7">Tag_6206</strain>
        <tissue evidence="7">Liver</tissue>
    </source>
</reference>
<keyword evidence="8" id="KW-1185">Reference proteome</keyword>
<feature type="transmembrane region" description="Helical" evidence="5">
    <location>
        <begin position="50"/>
        <end position="70"/>
    </location>
</feature>
<protein>
    <recommendedName>
        <fullName evidence="6">G-protein coupled receptors family 2 profile 2 domain-containing protein</fullName>
    </recommendedName>
</protein>
<accession>A0A9D3MF54</accession>
<dbReference type="GO" id="GO:0007189">
    <property type="term" value="P:adenylate cyclase-activating G protein-coupled receptor signaling pathway"/>
    <property type="evidence" value="ECO:0007669"/>
    <property type="project" value="TreeGrafter"/>
</dbReference>
<keyword evidence="3 5" id="KW-1133">Transmembrane helix</keyword>
<feature type="transmembrane region" description="Helical" evidence="5">
    <location>
        <begin position="20"/>
        <end position="43"/>
    </location>
</feature>
<dbReference type="Proteomes" id="UP001044222">
    <property type="component" value="Chromosome 6"/>
</dbReference>
<feature type="transmembrane region" description="Helical" evidence="5">
    <location>
        <begin position="124"/>
        <end position="149"/>
    </location>
</feature>
<comment type="caution">
    <text evidence="7">The sequence shown here is derived from an EMBL/GenBank/DDBJ whole genome shotgun (WGS) entry which is preliminary data.</text>
</comment>
<dbReference type="PANTHER" id="PTHR12011:SF474">
    <property type="entry name" value="ADHESION G PROTEIN-COUPLED RECEPTOR G11-RELATED"/>
    <property type="match status" value="1"/>
</dbReference>
<dbReference type="AlphaFoldDB" id="A0A9D3MF54"/>
<evidence type="ECO:0000256" key="3">
    <source>
        <dbReference type="ARBA" id="ARBA00022989"/>
    </source>
</evidence>
<sequence length="272" mass="30392">MVKVSPGLTISSSDLTSLTYITYIGCGMSMFFLGVALFMHFLLRRAKANYATLILMNLFIAMFLLNLFFLSNEGVANLGNPIGCKILAAAMHYSMLSTFTWFAVEAFHLCFHLIKSSHITIKHYILKVCIAGWALPCVVMIILFCLGKYGSLTINSGDTSVNMCWITDSTVHYVVNISYYAIVFLFTFTVFIVIMTRLTHAWRVDTGASKRGTGGPKNIYSILGLCCLLGITWGFAFFSHGPLRIPSFYIFTILNSFQGRCYRPVAPEPIIH</sequence>
<keyword evidence="4 5" id="KW-0472">Membrane</keyword>
<dbReference type="PRINTS" id="PR00249">
    <property type="entry name" value="GPCRSECRETIN"/>
</dbReference>
<dbReference type="InterPro" id="IPR017981">
    <property type="entry name" value="GPCR_2-like_7TM"/>
</dbReference>
<evidence type="ECO:0000313" key="8">
    <source>
        <dbReference type="Proteomes" id="UP001044222"/>
    </source>
</evidence>
<evidence type="ECO:0000313" key="7">
    <source>
        <dbReference type="EMBL" id="KAG5846936.1"/>
    </source>
</evidence>
<feature type="transmembrane region" description="Helical" evidence="5">
    <location>
        <begin position="219"/>
        <end position="238"/>
    </location>
</feature>
<dbReference type="Pfam" id="PF00002">
    <property type="entry name" value="7tm_2"/>
    <property type="match status" value="1"/>
</dbReference>
<comment type="subcellular location">
    <subcellularLocation>
        <location evidence="1">Membrane</location>
        <topology evidence="1">Multi-pass membrane protein</topology>
    </subcellularLocation>
</comment>
<evidence type="ECO:0000256" key="4">
    <source>
        <dbReference type="ARBA" id="ARBA00023136"/>
    </source>
</evidence>